<feature type="transmembrane region" description="Helical" evidence="5">
    <location>
        <begin position="1147"/>
        <end position="1168"/>
    </location>
</feature>
<feature type="region of interest" description="Disordered" evidence="4">
    <location>
        <begin position="366"/>
        <end position="391"/>
    </location>
</feature>
<dbReference type="OrthoDB" id="296935at2759"/>
<feature type="compositionally biased region" description="Polar residues" evidence="4">
    <location>
        <begin position="3787"/>
        <end position="3814"/>
    </location>
</feature>
<keyword evidence="5" id="KW-1133">Transmembrane helix</keyword>
<feature type="region of interest" description="Disordered" evidence="4">
    <location>
        <begin position="2566"/>
        <end position="2635"/>
    </location>
</feature>
<feature type="region of interest" description="Disordered" evidence="4">
    <location>
        <begin position="3860"/>
        <end position="3934"/>
    </location>
</feature>
<evidence type="ECO:0000256" key="3">
    <source>
        <dbReference type="ARBA" id="ARBA00023306"/>
    </source>
</evidence>
<reference evidence="6 7" key="1">
    <citation type="submission" date="2016-08" db="EMBL/GenBank/DDBJ databases">
        <authorList>
            <consortium name="Pathogen Informatics"/>
        </authorList>
    </citation>
    <scope>NUCLEOTIDE SEQUENCE [LARGE SCALE GENOMIC DNA]</scope>
    <source>
        <strain evidence="6 7">DK</strain>
    </source>
</reference>
<evidence type="ECO:0000256" key="4">
    <source>
        <dbReference type="SAM" id="MobiDB-lite"/>
    </source>
</evidence>
<feature type="region of interest" description="Disordered" evidence="4">
    <location>
        <begin position="3739"/>
        <end position="3814"/>
    </location>
</feature>
<dbReference type="GO" id="GO:0051301">
    <property type="term" value="P:cell division"/>
    <property type="evidence" value="ECO:0007669"/>
    <property type="project" value="UniProtKB-KW"/>
</dbReference>
<feature type="transmembrane region" description="Helical" evidence="5">
    <location>
        <begin position="1427"/>
        <end position="1451"/>
    </location>
</feature>
<keyword evidence="1" id="KW-0132">Cell division</keyword>
<feature type="compositionally biased region" description="Polar residues" evidence="4">
    <location>
        <begin position="2346"/>
        <end position="2369"/>
    </location>
</feature>
<evidence type="ECO:0000256" key="5">
    <source>
        <dbReference type="SAM" id="Phobius"/>
    </source>
</evidence>
<dbReference type="PANTHER" id="PTHR12827:SF3">
    <property type="entry name" value="ANAPHASE-PROMOTING COMPLEX SUBUNIT 1"/>
    <property type="match status" value="1"/>
</dbReference>
<dbReference type="InterPro" id="IPR024990">
    <property type="entry name" value="Apc1"/>
</dbReference>
<feature type="compositionally biased region" description="Polar residues" evidence="4">
    <location>
        <begin position="1264"/>
        <end position="1273"/>
    </location>
</feature>
<dbReference type="PANTHER" id="PTHR12827">
    <property type="entry name" value="MEIOTIC CHECKPOINT REGULATOR TSG24 FAMILY MEMBER"/>
    <property type="match status" value="1"/>
</dbReference>
<proteinExistence type="predicted"/>
<feature type="region of interest" description="Disordered" evidence="4">
    <location>
        <begin position="1264"/>
        <end position="1298"/>
    </location>
</feature>
<feature type="compositionally biased region" description="Basic residues" evidence="4">
    <location>
        <begin position="3746"/>
        <end position="3756"/>
    </location>
</feature>
<feature type="region of interest" description="Disordered" evidence="4">
    <location>
        <begin position="3165"/>
        <end position="3208"/>
    </location>
</feature>
<feature type="compositionally biased region" description="Basic and acidic residues" evidence="4">
    <location>
        <begin position="2618"/>
        <end position="2630"/>
    </location>
</feature>
<evidence type="ECO:0000256" key="2">
    <source>
        <dbReference type="ARBA" id="ARBA00022776"/>
    </source>
</evidence>
<feature type="compositionally biased region" description="Polar residues" evidence="4">
    <location>
        <begin position="3894"/>
        <end position="3915"/>
    </location>
</feature>
<feature type="compositionally biased region" description="Polar residues" evidence="4">
    <location>
        <begin position="1284"/>
        <end position="1295"/>
    </location>
</feature>
<keyword evidence="5" id="KW-0472">Membrane</keyword>
<feature type="region of interest" description="Disordered" evidence="4">
    <location>
        <begin position="3255"/>
        <end position="3312"/>
    </location>
</feature>
<dbReference type="GO" id="GO:0007091">
    <property type="term" value="P:metaphase/anaphase transition of mitotic cell cycle"/>
    <property type="evidence" value="ECO:0007669"/>
    <property type="project" value="TreeGrafter"/>
</dbReference>
<dbReference type="Proteomes" id="UP000195879">
    <property type="component" value="Chromosome 2"/>
</dbReference>
<evidence type="ECO:0000256" key="1">
    <source>
        <dbReference type="ARBA" id="ARBA00022618"/>
    </source>
</evidence>
<keyword evidence="2" id="KW-0498">Mitosis</keyword>
<dbReference type="GO" id="GO:0070979">
    <property type="term" value="P:protein K11-linked ubiquitination"/>
    <property type="evidence" value="ECO:0007669"/>
    <property type="project" value="TreeGrafter"/>
</dbReference>
<keyword evidence="3" id="KW-0131">Cell cycle</keyword>
<gene>
    <name evidence="6" type="ORF">PCHDK_000028900</name>
</gene>
<sequence>MVYAIILKNENIHNIAHTNGENENDSNVANIDQTISKQANRPTFLNTKISTTDKKGDSNTKNVKKNNYSILDYFDLKRQKKQTVDNDKKFNLFNNLDDDKNNHLKKNFKDNFFNPQIKESSNSKHSDILLQYIAYIYEKKKRDPKNIKEHILKLLILLKKRDIYLKKYCKKVYLSELAKKNNKIKNGKKSNNACNTLEDVNEKLYINNIYNKKIKNVKFYSNIINNTIYEYKVTYCKENEVICFHYYDGYKKFYKISNHTFFYLIPNDKSIFYDYSDSNNRQNEDNTCLPCHSHPHIYTFQKNFDSKFRIEIIDTQNKRSNIEFFIDHKPIRVFCNKDYLFFVNVINNLKHVKYFSYSVIYTNESANNDNNTNNSNSSNNDDIKSDFQNNINPNNGKKIRIVYTSPVHPIYSNAIVNKNSYKFFKKCKYFYEKEKIFMWTDELINFSPEQDRLNMIPNMNIIHINSNTNLCIAFEEITETYFFFHILYDIKKYNDKYLYNYFKKEKLNRFLVFQHFLSIKKNNFFCQGQKIKNINFNTEIYKPQFVFIPGGNKSIHSKIKLCLYDNVNNLLFLIPIYHKYVKDKIKIIKNVLNFSTINMSQEFSTFKYYPYNICAYINNQINTTNLKCRNIPMTLEENIINVSTSSKRHSYLKNLLNTKMNMFKDKENIKHEYNNFIKKNKLNNPYILDINKLNHFIIILNTDGMLYLLSDDVYISTVQLYKTIPNNNSTTSINNNKNIKSCDDPNFPDEQVYNLHNSNLCNITLDTVNFSQNNKICLNSYRVHIDILPKNQTLKILLTFFYYYICKKISLEFFIICLHECKKREDDTNIFRFINIDIYFFDDDKNLDNIDEFSHYKNVVENENTQISEDINNVKNKEKECSGNSDKENELSELTKCKLDEINSNGKNVKPVDATNDKLNDSSHTLNHNMHINNKMDKFKILNKNFFDVENMRHIEFCRFIYFFMLICVKDIKTYRKLEKYLYIKKKKNIIETEYSQIHFNCFSFSSETDTDIDKKNDEQNNIHKNSNTENDSNNLVSQNLTSNNSDNIFEGVENRSTSTEEHDSSSTCASFNDTHKQYTKKNTVKNISNDFESYNYYNVINNFIKYVHIKYKHIYNNKYLILTYMHLYYDEINLSEYINQNIKDNIILIILIISYSLNLYNFMFHYFNKFSDLKKKIFNSFYIHICKKYYKHELIKRCYFAEEKCHGAPLCEMEYECLTKKNKENISDKWKLDTQPNSDHNCHNENLHNHDSIKNMSKENTTIGENTINSNDQNEENSKCKPQHTQNNSNTLNRTNEHRMHDKYKFLNNYLKKIYLELNEIPSTLNIIYKIVPNKEEDYKDSIKKSAMDYFFLQNMEYPSKKLKLKYEYYIREIEKIFNIIIKQKEIKNNEKCYITENGNINNIKDCFKNFQSFKKSILCNEQVKFLYYFYPLFFPLKNLLIISYMNLFYGQNFNQSIINDSLLRNIIKNELDILYIPHFNLDFMDNSKNLIIPTQNLNSIPKDPALSSHDICTPQRETDKKKYIKNFGKGSKIKKYAHCKETSSKKEKLSIKKMTDKEFQNNNNENKYKIEGNVIKTKDSMRPIYSGTHSECAYNEGDQNQDINFYKKKINFYTFNIKCFDSINIVNIDIVNIPLKCIYYENLYLLNKYVQLFYSLLFNTDYLYKTRGTPKMELKDIPLKDKKVLNTDQSINDKTICIDYKSDSPFCIQEAKQKTELDNRNGNNYKNIPIPLGNINLSSPMSILKFAGCYEIFNFQNELFYVNIKREDLFFNKCFDSSNIQLKNNFLKIIDILDSGIEISSSNTNMFMYYTDAYIERKKLYMKKKRNRRKKKNKDDQISEGDDEEKKKSNKQKKTDNSYNNNNNNDDCNNEPWNYNQNEDDEKSSVYKKNRIIQKSYLSEYKILKDCCFFFDTFKMDRNISSCYFPHNKDHVLVYLNNFHNYYFSKYYKKRKVHLLKSRDGKIQNRPTNNLLGNDGLGGPCGANQIKDDGNYSDTRNEDLIDLADIGNSSDSLESAYLHKHKYNKKNVNKYIKQIVQLVELNKLEKKNILIDIKNDKSLDNTLGLMHLYYTLEKFYKMKYVSMLNISGINFFNIVNSVHYKPDINFTIKYNLYVYLFDSKNHQSMLSSASMNQNETFSNNIISSLGYNRDISEDINYNRSSYNSRNSFRNSFNESSYLSNRRFSRDQFNHYVNSIARRDSNIAINPFNNNNNMVTDSRGHENQRENHNNEHARAENTYNSIYMARNAYLRNNNTHRNYDEYDMNNNQNRRLYTDTFNESSEVTMLNRRIREFNSYWNSDSPNIREDRPQGNDEVSRTDTGNAFPNNQIDEPREDETDNLHLNRPSRNLNTSPNDISPNGENELNYNQNRNSNRISNRISNRDSRNRRSSNFIQNFNTNNNISEYYIDEDIGRNEIQRENRNSNYVNRNDMNESEYNSLYSYPHFRNNSVNFTRDIVSFTFNTPPNIQHRSKLERIKCSYKKRNKKRINKIKLKINSILNTLNVHMKTDKMEKTFTLNKYIKKLNTYKSILRNFNTVTTKKLKNKMGISTGSRSSFFLDNTITTLNNNSNNNRENINDNQNLSGQREGMTNGQTQNNGNRLESSRSSSSASSFSNIESEHHSPNNRNDRTNNYNTSARYVNNINLDEHDRNINNTSYERNIGNTSFNGNYIGRDKIQSQSFSPINNSPIYNNDNSSNDEYYSSNFLYTPNKPLNEYTENDKINDISFYNVHRRPSLNIYYNGNSRMSNNIYSRRSSYYINNEIEESSPSIQQYDRQNSYLINNDIRRDSILAELNMYNRGNNNDDSYESLNYGHQHRISGNSILSRRNVSFYNDEHLRRQRNNLNETISSYTDTIPDENDNYRYYNNNINNNIYGINNLKYKLKKKLDYYDFSFDKEQSIKYNNFVNGKIRNELKLHCSICQTILYKKYDEIDKKKNLVLLKIINNENYLYKFFNKNYKYCGVYYLAGLIFGLGLLQFFQNVNVSLFLQYILKFKNRSLYICSILGLSLSLISSRNIDLTFVCINFLFKELYGTQKIKYQNLLIRCLNTNMCKIDVYEDRDATKATFQNRGTKQRNTYKYNEKDTNLSSNSVDKFKNNNCKNMYMNNSDCFNFLYAYDNELSDETTTTEHFTTDSSNMSKNLTIDITNNFNDQNEYQSRLPNLEQQSSRISEQNNADLNRQNNSSTSKCIENNDQYKQGSQNDRKNNSIQNYMKDELNIYDNDNELNEFTKKYDNIDEIYSLLNVSMHESDFSEMSPKKRMGESGQLYFGNDDKNSNNINSRNKTIDKNTSGNNANIVDSNGQNNGNNSNNRRIEQEYKWNLLKRYEELDRIKKQKKKKNTHLDNLVFSSNILCLGYLHMNSKNESLIKTIFKLLQKRDLNKLNLLCIFWAIGCINFKNGNIFNNLISSLFYFINANIPFNIHKNSFIKNYSLKYLNLDGISYNLMHMIISSSISVSLCFYKSNNIHAFNMIFMPIKFDHIYYFNNYEIMVKSFARNMIIFDFVDLSHAYILANIPKFLRILPNDLNRNKKNQLPYMHLIDEKGNFKDPDLENKYFLKDGHLNLQHLFVSNQINRAKKYINQDGYYFTFDQNKGYFNCFNDRIKQDDNISNMNYFFHGYDYNNFSDCTHNNDDLKINRTSNDIIKGDTKNCQKNDEEKLLNNHAFIYNCEILRYYIIIGVLQVLSLKYLSTHNDILKKICFDYIYYFENINKDIYLKNKIKKLYKKINYLVQKINHNLGNEKNQDKKKKNKKKQVSYKSNPNTYSKSQKNNNLENDNEEPIYSDHSILNSNGSDNQLSKKNIKGNRNGQNADKTTSYFNQYEEERGQTNADEENISDYNNKFEIDNNFYNFIADINFNNSSSSNDSEALKKSKNKKRSGRNSSRDGTEHDNMRSQLNTGISPNDNNPQSDISQTKNKNKSSRRNMKNKKGVIINDNKNNASTYSHIYKLILKYVKQIKKIKKYLENSYETINMPNTTIDKETYLKEFFKAEEIKKQKKETNGDYICVIKEDDINDIINLMYQCLSFTFVGSCDKMLNKKIKKKINNLINIRDKNTNNLYYYYLGYINLGSGKYILKKQTGLSICTLTLILFTFFHIYDLSSRFIIHLIEFLYVLLMDKSFLKIYDLTSNKFVNLPIQLIYKEKVTTYTFQKNTFKETEINTTPQKANQAISDTAPNDEYLLRKKSYSNYNKKIISSPSAIPLLDIINLSIKNSEYYSLSFSCPTKEKSNEKECYINDEDKPKRLEVDHLSNISYNPSYFESSKNADKNNNMIKKIIKRGILFVKKKECTNDFVDYNMLEDVYANIDNNEANETNQINDDFKTDNNYTKSRTLELYNIADSSPSCNYTSDHHRFYLKFENKQNILRNQIMKYTKKQIYILKFLTEIIKYYEKIPFIYSDETLMQFQLKNSYTHTNANEILMLKYYVNIEDDQNKELYHNKQLLEQKYSKLFLHFNDEFNKIIHKIDHINNEDKYGKYQNFLKHIYQYIYNYYMNSSPKLESNSLNEQNDDNQKSIKDYLKKFMNLENDLKKGNETNTQITSISYSVTQNTNTPFFSIININNMYKNKHFKNNIYTIYYKNKEKNEHNLINDINKLLVDYSIIKIKTFTKYLLPKEVYNNYFFFVLIQNLHIDKCVNYLPVLSEIYNNFYFFYEFFYKYWESFYLEQHEKFSTQFRIPTFTNERHKNCINKNNCEKSEEPIIYDLEFFDYFTNVQKDDKKTEKYIYIDDIYNNREGEKYLLHKYTNNRYCLQGNNKNEIFKRNESSLLQKSISTTHKPIYMKERKKNLKNTFFNKLDYILSCNIDYLKILEALYKNCTTKTNLIKYLLFLNNDYYFTYFFENNIKLIKTIFIQYYQKGYIDKTIIFNTQKISITVSKNLIYLYTTYCNFPTYYQFWNTLIKNQENHIFIPQHRYLYNYKYNEYVRSLIFKVNKLIHAYGQTCQANKIIQKARTNYKNAHTRRGNKLYYHYNCQHICTIDRRNKYFLTNKQKKRKLALSNKQFYKTGICKLQNYLKEKTKNKKIDKRNILLHKTKGGPHHSIYLLKQIAYIIQNNGKSKTNELKKLLLNLQTNNSPFDIYNFFKKWLNKSENVSKMLIDTYNVPLFSTYINLFFADILFCFFIGNL</sequence>
<dbReference type="GO" id="GO:0060090">
    <property type="term" value="F:molecular adaptor activity"/>
    <property type="evidence" value="ECO:0007669"/>
    <property type="project" value="TreeGrafter"/>
</dbReference>
<feature type="compositionally biased region" description="Basic and acidic residues" evidence="4">
    <location>
        <begin position="2304"/>
        <end position="2318"/>
    </location>
</feature>
<dbReference type="EMBL" id="LT608196">
    <property type="protein sequence ID" value="SCM04095.1"/>
    <property type="molecule type" value="Genomic_DNA"/>
</dbReference>
<dbReference type="GO" id="GO:0005680">
    <property type="term" value="C:anaphase-promoting complex"/>
    <property type="evidence" value="ECO:0007669"/>
    <property type="project" value="InterPro"/>
</dbReference>
<feature type="region of interest" description="Disordered" evidence="4">
    <location>
        <begin position="2298"/>
        <end position="2391"/>
    </location>
</feature>
<feature type="region of interest" description="Disordered" evidence="4">
    <location>
        <begin position="1014"/>
        <end position="1071"/>
    </location>
</feature>
<name>A0A1D3LEG6_PLACE</name>
<protein>
    <recommendedName>
        <fullName evidence="8">Anaphase-promoting complex subunit 1</fullName>
    </recommendedName>
</protein>
<feature type="compositionally biased region" description="Low complexity" evidence="4">
    <location>
        <begin position="1859"/>
        <end position="1878"/>
    </location>
</feature>
<feature type="compositionally biased region" description="Low complexity" evidence="4">
    <location>
        <begin position="3301"/>
        <end position="3312"/>
    </location>
</feature>
<feature type="compositionally biased region" description="Low complexity" evidence="4">
    <location>
        <begin position="2566"/>
        <end position="2582"/>
    </location>
</feature>
<organism evidence="6 7">
    <name type="scientific">Plasmodium chabaudi adami</name>
    <dbReference type="NCBI Taxonomy" id="5826"/>
    <lineage>
        <taxon>Eukaryota</taxon>
        <taxon>Sar</taxon>
        <taxon>Alveolata</taxon>
        <taxon>Apicomplexa</taxon>
        <taxon>Aconoidasida</taxon>
        <taxon>Haemosporida</taxon>
        <taxon>Plasmodiidae</taxon>
        <taxon>Plasmodium</taxon>
        <taxon>Plasmodium (Vinckeia)</taxon>
    </lineage>
</organism>
<evidence type="ECO:0000313" key="7">
    <source>
        <dbReference type="Proteomes" id="UP000195879"/>
    </source>
</evidence>
<feature type="compositionally biased region" description="Low complexity" evidence="4">
    <location>
        <begin position="2370"/>
        <end position="2380"/>
    </location>
</feature>
<feature type="transmembrane region" description="Helical" evidence="5">
    <location>
        <begin position="5101"/>
        <end position="5122"/>
    </location>
</feature>
<keyword evidence="5" id="KW-0812">Transmembrane</keyword>
<feature type="compositionally biased region" description="Low complexity" evidence="4">
    <location>
        <begin position="2591"/>
        <end position="2617"/>
    </location>
</feature>
<feature type="region of interest" description="Disordered" evidence="4">
    <location>
        <begin position="1826"/>
        <end position="1887"/>
    </location>
</feature>
<feature type="compositionally biased region" description="Polar residues" evidence="4">
    <location>
        <begin position="3277"/>
        <end position="3300"/>
    </location>
</feature>
<feature type="compositionally biased region" description="Basic and acidic residues" evidence="4">
    <location>
        <begin position="3883"/>
        <end position="3893"/>
    </location>
</feature>
<feature type="compositionally biased region" description="Polar residues" evidence="4">
    <location>
        <begin position="1023"/>
        <end position="1048"/>
    </location>
</feature>
<feature type="compositionally biased region" description="Polar residues" evidence="4">
    <location>
        <begin position="2319"/>
        <end position="2330"/>
    </location>
</feature>
<feature type="compositionally biased region" description="Basic residues" evidence="4">
    <location>
        <begin position="3917"/>
        <end position="3930"/>
    </location>
</feature>
<feature type="compositionally biased region" description="Low complexity" evidence="4">
    <location>
        <begin position="367"/>
        <end position="380"/>
    </location>
</feature>
<dbReference type="GO" id="GO:0031145">
    <property type="term" value="P:anaphase-promoting complex-dependent catabolic process"/>
    <property type="evidence" value="ECO:0007669"/>
    <property type="project" value="TreeGrafter"/>
</dbReference>
<accession>A0A1D3LEG6</accession>
<feature type="compositionally biased region" description="Polar residues" evidence="4">
    <location>
        <begin position="3757"/>
        <end position="3775"/>
    </location>
</feature>
<evidence type="ECO:0008006" key="8">
    <source>
        <dbReference type="Google" id="ProtNLM"/>
    </source>
</evidence>
<evidence type="ECO:0000313" key="6">
    <source>
        <dbReference type="EMBL" id="SCM04095.1"/>
    </source>
</evidence>